<evidence type="ECO:0000313" key="2">
    <source>
        <dbReference type="Proteomes" id="UP001155820"/>
    </source>
</evidence>
<accession>A0AA44J256</accession>
<comment type="caution">
    <text evidence="1">The sequence shown here is derived from an EMBL/GenBank/DDBJ whole genome shotgun (WGS) entry which is preliminary data.</text>
</comment>
<dbReference type="RefSeq" id="WP_172874262.1">
    <property type="nucleotide sequence ID" value="NZ_JABRWL010000006.1"/>
</dbReference>
<name>A0AA44J256_9HYPH</name>
<evidence type="ECO:0000313" key="1">
    <source>
        <dbReference type="EMBL" id="NRF23168.1"/>
    </source>
</evidence>
<gene>
    <name evidence="1" type="ORF">FOB26_29375</name>
</gene>
<proteinExistence type="predicted"/>
<sequence length="317" mass="35495">MGKQRFKVGDWVRVKDNKGAPYDYRVGDVHKVDAVLAGLVYVLGKPGMYAKRFEPWQPRVGERVRIVNPRHDFKRGHKGREFTVDEQHGSYDGEPAFVGYPESRPYIWTASELEPVASAVTTPEKTATIKIEAGKFYRTRDGRKVGPIIANWCDNEHWPFLWPEQTMYYKPNGFSCPGSAHLHRDDDDLIAEWIDEPVAKPSNDNAQPKFKVGDIVTPSHGCSKDSATVTQIKDGRVSVRWNNGAFGSEHGWREDELSPVLLRPTTTIVALIENGQPKPSSTPHVHASTGSAAKEAKRLAAKYKGKKFGVFTLTTTH</sequence>
<dbReference type="Proteomes" id="UP001155820">
    <property type="component" value="Unassembled WGS sequence"/>
</dbReference>
<dbReference type="AlphaFoldDB" id="A0AA44J256"/>
<organism evidence="1 2">
    <name type="scientific">Agrobacterium pusense</name>
    <dbReference type="NCBI Taxonomy" id="648995"/>
    <lineage>
        <taxon>Bacteria</taxon>
        <taxon>Pseudomonadati</taxon>
        <taxon>Pseudomonadota</taxon>
        <taxon>Alphaproteobacteria</taxon>
        <taxon>Hyphomicrobiales</taxon>
        <taxon>Rhizobiaceae</taxon>
        <taxon>Rhizobium/Agrobacterium group</taxon>
        <taxon>Agrobacterium</taxon>
    </lineage>
</organism>
<dbReference type="EMBL" id="JABRWM010000006">
    <property type="protein sequence ID" value="NRF23168.1"/>
    <property type="molecule type" value="Genomic_DNA"/>
</dbReference>
<protein>
    <submittedName>
        <fullName evidence="1">Uncharacterized protein</fullName>
    </submittedName>
</protein>
<keyword evidence="2" id="KW-1185">Reference proteome</keyword>
<reference evidence="1" key="1">
    <citation type="submission" date="2019-07" db="EMBL/GenBank/DDBJ databases">
        <title>FDA dAtabase for Regulatory Grade micrObial Sequences (FDA-ARGOS): Supporting development and validation of Infectious Disease Dx tests.</title>
        <authorList>
            <person name="Bachman M."/>
            <person name="Young C."/>
            <person name="Tallon L."/>
            <person name="Sadzewicz L."/>
            <person name="Vavikolanu K."/>
            <person name="Mehta A."/>
            <person name="Aluvathingal J."/>
            <person name="Nadendla S."/>
            <person name="Nandy P."/>
            <person name="Geyer C."/>
            <person name="Yan Y."/>
            <person name="Sichtig H."/>
        </authorList>
    </citation>
    <scope>NUCLEOTIDE SEQUENCE</scope>
    <source>
        <strain evidence="1">FDAARGOS_618</strain>
    </source>
</reference>